<dbReference type="GO" id="GO:0003677">
    <property type="term" value="F:DNA binding"/>
    <property type="evidence" value="ECO:0007669"/>
    <property type="project" value="UniProtKB-UniRule"/>
</dbReference>
<feature type="domain" description="HTH tetR-type" evidence="3">
    <location>
        <begin position="5"/>
        <end position="65"/>
    </location>
</feature>
<dbReference type="RefSeq" id="WP_155430759.1">
    <property type="nucleotide sequence ID" value="NZ_WNJO01000002.1"/>
</dbReference>
<dbReference type="Proteomes" id="UP000466388">
    <property type="component" value="Unassembled WGS sequence"/>
</dbReference>
<feature type="DNA-binding region" description="H-T-H motif" evidence="2">
    <location>
        <begin position="28"/>
        <end position="47"/>
    </location>
</feature>
<evidence type="ECO:0000256" key="1">
    <source>
        <dbReference type="ARBA" id="ARBA00023125"/>
    </source>
</evidence>
<evidence type="ECO:0000259" key="3">
    <source>
        <dbReference type="PROSITE" id="PS50977"/>
    </source>
</evidence>
<name>A0A7X2XTV9_9LACO</name>
<reference evidence="4 5" key="1">
    <citation type="submission" date="2019-11" db="EMBL/GenBank/DDBJ databases">
        <title>Lactobacillus sp. nov. CRM56-3, isolated from fermented tea leaves.</title>
        <authorList>
            <person name="Phuengjayaem S."/>
            <person name="Tanasupawat S."/>
        </authorList>
    </citation>
    <scope>NUCLEOTIDE SEQUENCE [LARGE SCALE GENOMIC DNA]</scope>
    <source>
        <strain evidence="4 5">CRM56-3</strain>
    </source>
</reference>
<evidence type="ECO:0000313" key="5">
    <source>
        <dbReference type="Proteomes" id="UP000466388"/>
    </source>
</evidence>
<dbReference type="InterPro" id="IPR001647">
    <property type="entry name" value="HTH_TetR"/>
</dbReference>
<keyword evidence="1 2" id="KW-0238">DNA-binding</keyword>
<proteinExistence type="predicted"/>
<gene>
    <name evidence="4" type="ORF">GM612_02240</name>
</gene>
<organism evidence="4 5">
    <name type="scientific">Secundilactobacillus folii</name>
    <dbReference type="NCBI Taxonomy" id="2678357"/>
    <lineage>
        <taxon>Bacteria</taxon>
        <taxon>Bacillati</taxon>
        <taxon>Bacillota</taxon>
        <taxon>Bacilli</taxon>
        <taxon>Lactobacillales</taxon>
        <taxon>Lactobacillaceae</taxon>
        <taxon>Secundilactobacillus</taxon>
    </lineage>
</organism>
<accession>A0A7X2XTV9</accession>
<protein>
    <submittedName>
        <fullName evidence="4">TetR/AcrR family transcriptional regulator</fullName>
    </submittedName>
</protein>
<dbReference type="SUPFAM" id="SSF46689">
    <property type="entry name" value="Homeodomain-like"/>
    <property type="match status" value="1"/>
</dbReference>
<evidence type="ECO:0000313" key="4">
    <source>
        <dbReference type="EMBL" id="MTV81474.1"/>
    </source>
</evidence>
<dbReference type="InterPro" id="IPR009057">
    <property type="entry name" value="Homeodomain-like_sf"/>
</dbReference>
<comment type="caution">
    <text evidence="4">The sequence shown here is derived from an EMBL/GenBank/DDBJ whole genome shotgun (WGS) entry which is preliminary data.</text>
</comment>
<evidence type="ECO:0000256" key="2">
    <source>
        <dbReference type="PROSITE-ProRule" id="PRU00335"/>
    </source>
</evidence>
<dbReference type="AlphaFoldDB" id="A0A7X2XTV9"/>
<dbReference type="PROSITE" id="PS50977">
    <property type="entry name" value="HTH_TETR_2"/>
    <property type="match status" value="1"/>
</dbReference>
<sequence length="183" mass="20273">MKRGQLSREIILEQALKIASKSGLNKVTYNGLAREVGIQPQSMYRYLNNLADVRGGTLALYIEKLTTALSQLELPHSGKEALHQLSVDFIQFTQSGIPFSDMVSGIATYGQDSHVQDALAGLRSLFTPIIQSLTSDPQQAAANAELLIEFIIGHLGLMSVRRNTEQQQRQFEANIDRLLSLFN</sequence>
<dbReference type="Gene3D" id="1.10.357.10">
    <property type="entry name" value="Tetracycline Repressor, domain 2"/>
    <property type="match status" value="1"/>
</dbReference>
<dbReference type="EMBL" id="WNJO01000002">
    <property type="protein sequence ID" value="MTV81474.1"/>
    <property type="molecule type" value="Genomic_DNA"/>
</dbReference>
<keyword evidence="5" id="KW-1185">Reference proteome</keyword>